<reference evidence="5 6" key="1">
    <citation type="submission" date="2020-03" db="EMBL/GenBank/DDBJ databases">
        <title>WGS of actinomycetes isolated from Thailand.</title>
        <authorList>
            <person name="Thawai C."/>
        </authorList>
    </citation>
    <scope>NUCLEOTIDE SEQUENCE [LARGE SCALE GENOMIC DNA]</scope>
    <source>
        <strain evidence="5 6">PLAI 1-29</strain>
    </source>
</reference>
<comment type="similarity">
    <text evidence="1 2">Belongs to the anti-sigma-factor antagonist family.</text>
</comment>
<feature type="compositionally biased region" description="Low complexity" evidence="3">
    <location>
        <begin position="135"/>
        <end position="148"/>
    </location>
</feature>
<dbReference type="InterPro" id="IPR002645">
    <property type="entry name" value="STAS_dom"/>
</dbReference>
<dbReference type="EMBL" id="JAATEN010000006">
    <property type="protein sequence ID" value="NJQ00898.1"/>
    <property type="molecule type" value="Genomic_DNA"/>
</dbReference>
<dbReference type="PANTHER" id="PTHR33495">
    <property type="entry name" value="ANTI-SIGMA FACTOR ANTAGONIST TM_1081-RELATED-RELATED"/>
    <property type="match status" value="1"/>
</dbReference>
<dbReference type="PROSITE" id="PS50801">
    <property type="entry name" value="STAS"/>
    <property type="match status" value="1"/>
</dbReference>
<dbReference type="PANTHER" id="PTHR33495:SF2">
    <property type="entry name" value="ANTI-SIGMA FACTOR ANTAGONIST TM_1081-RELATED"/>
    <property type="match status" value="1"/>
</dbReference>
<evidence type="ECO:0000313" key="6">
    <source>
        <dbReference type="Proteomes" id="UP000695264"/>
    </source>
</evidence>
<name>A0ABX1BWV9_9ACTN</name>
<evidence type="ECO:0000256" key="1">
    <source>
        <dbReference type="ARBA" id="ARBA00009013"/>
    </source>
</evidence>
<dbReference type="Proteomes" id="UP000695264">
    <property type="component" value="Unassembled WGS sequence"/>
</dbReference>
<feature type="region of interest" description="Disordered" evidence="3">
    <location>
        <begin position="114"/>
        <end position="156"/>
    </location>
</feature>
<keyword evidence="6" id="KW-1185">Reference proteome</keyword>
<sequence>MTQQPSLHVATYRTGGCTVVELRGEVDIAAAVVISPYLDRATTPAEPRLAVDLSPVTFLDASGLRLLCRAHRRTQAQGGRLALVCRRPALLRVLALTGLESRFAPVPTLAEALSRLAGPGPVPPDPVAPVPSPAPGDGRTAPAPGAPRSGPPGRVP</sequence>
<feature type="domain" description="STAS" evidence="4">
    <location>
        <begin position="7"/>
        <end position="116"/>
    </location>
</feature>
<dbReference type="CDD" id="cd07043">
    <property type="entry name" value="STAS_anti-anti-sigma_factors"/>
    <property type="match status" value="1"/>
</dbReference>
<dbReference type="SUPFAM" id="SSF52091">
    <property type="entry name" value="SpoIIaa-like"/>
    <property type="match status" value="1"/>
</dbReference>
<dbReference type="InterPro" id="IPR036513">
    <property type="entry name" value="STAS_dom_sf"/>
</dbReference>
<gene>
    <name evidence="5" type="ORF">HCK00_10230</name>
</gene>
<evidence type="ECO:0000313" key="5">
    <source>
        <dbReference type="EMBL" id="NJQ00898.1"/>
    </source>
</evidence>
<proteinExistence type="inferred from homology"/>
<evidence type="ECO:0000256" key="3">
    <source>
        <dbReference type="SAM" id="MobiDB-lite"/>
    </source>
</evidence>
<dbReference type="InterPro" id="IPR003658">
    <property type="entry name" value="Anti-sigma_ant"/>
</dbReference>
<feature type="compositionally biased region" description="Pro residues" evidence="3">
    <location>
        <begin position="120"/>
        <end position="134"/>
    </location>
</feature>
<comment type="caution">
    <text evidence="5">The sequence shown here is derived from an EMBL/GenBank/DDBJ whole genome shotgun (WGS) entry which is preliminary data.</text>
</comment>
<evidence type="ECO:0000259" key="4">
    <source>
        <dbReference type="PROSITE" id="PS50801"/>
    </source>
</evidence>
<dbReference type="Pfam" id="PF01740">
    <property type="entry name" value="STAS"/>
    <property type="match status" value="1"/>
</dbReference>
<organism evidence="5 6">
    <name type="scientific">Streptomyces zingiberis</name>
    <dbReference type="NCBI Taxonomy" id="2053010"/>
    <lineage>
        <taxon>Bacteria</taxon>
        <taxon>Bacillati</taxon>
        <taxon>Actinomycetota</taxon>
        <taxon>Actinomycetes</taxon>
        <taxon>Kitasatosporales</taxon>
        <taxon>Streptomycetaceae</taxon>
        <taxon>Streptomyces</taxon>
    </lineage>
</organism>
<evidence type="ECO:0000256" key="2">
    <source>
        <dbReference type="RuleBase" id="RU003749"/>
    </source>
</evidence>
<dbReference type="Gene3D" id="3.30.750.24">
    <property type="entry name" value="STAS domain"/>
    <property type="match status" value="1"/>
</dbReference>
<accession>A0ABX1BWV9</accession>
<dbReference type="NCBIfam" id="TIGR00377">
    <property type="entry name" value="ant_ant_sig"/>
    <property type="match status" value="1"/>
</dbReference>
<protein>
    <recommendedName>
        <fullName evidence="2">Anti-sigma factor antagonist</fullName>
    </recommendedName>
</protein>